<dbReference type="GO" id="GO:0008168">
    <property type="term" value="F:methyltransferase activity"/>
    <property type="evidence" value="ECO:0007669"/>
    <property type="project" value="UniProtKB-KW"/>
</dbReference>
<keyword evidence="2" id="KW-0489">Methyltransferase</keyword>
<sequence>MTRMTLPLSPIRRTDARPPLLSLCDETEIQSVLDLLSFIEEPELAGLRVLELACGAGTVTLPMAAAGHRVLATDSRAEVLDLLTTRIDDLRPTRPDVASRVESCRADMTDFLFEERFKAVCIPAGAITALDPEQRRETIRLATAHLAPGGRLILSAEHVRPEAPASATFTARPGITLTERIDHARRRRRVTLARGQETRTSDLFLVTPHDLLHDFKDAGVTVDYRHFIPDARRPHHTNIVFGTVKLR</sequence>
<proteinExistence type="predicted"/>
<evidence type="ECO:0000259" key="1">
    <source>
        <dbReference type="Pfam" id="PF13649"/>
    </source>
</evidence>
<dbReference type="AlphaFoldDB" id="A0A1G9YZM3"/>
<organism evidence="2 3">
    <name type="scientific">Actinomyces ruminicola</name>
    <dbReference type="NCBI Taxonomy" id="332524"/>
    <lineage>
        <taxon>Bacteria</taxon>
        <taxon>Bacillati</taxon>
        <taxon>Actinomycetota</taxon>
        <taxon>Actinomycetes</taxon>
        <taxon>Actinomycetales</taxon>
        <taxon>Actinomycetaceae</taxon>
        <taxon>Actinomyces</taxon>
    </lineage>
</organism>
<dbReference type="InterPro" id="IPR029063">
    <property type="entry name" value="SAM-dependent_MTases_sf"/>
</dbReference>
<dbReference type="GO" id="GO:0032259">
    <property type="term" value="P:methylation"/>
    <property type="evidence" value="ECO:0007669"/>
    <property type="project" value="UniProtKB-KW"/>
</dbReference>
<name>A0A1G9YZM3_9ACTO</name>
<feature type="domain" description="Methyltransferase" evidence="1">
    <location>
        <begin position="49"/>
        <end position="150"/>
    </location>
</feature>
<dbReference type="Gene3D" id="3.40.50.150">
    <property type="entry name" value="Vaccinia Virus protein VP39"/>
    <property type="match status" value="1"/>
</dbReference>
<dbReference type="CDD" id="cd02440">
    <property type="entry name" value="AdoMet_MTases"/>
    <property type="match status" value="1"/>
</dbReference>
<accession>A0A1G9YZM3</accession>
<protein>
    <submittedName>
        <fullName evidence="2">Methyltransferase domain-containing protein</fullName>
    </submittedName>
</protein>
<evidence type="ECO:0000313" key="2">
    <source>
        <dbReference type="EMBL" id="SDN14602.1"/>
    </source>
</evidence>
<dbReference type="SUPFAM" id="SSF53335">
    <property type="entry name" value="S-adenosyl-L-methionine-dependent methyltransferases"/>
    <property type="match status" value="1"/>
</dbReference>
<dbReference type="OrthoDB" id="3172472at2"/>
<keyword evidence="2" id="KW-0808">Transferase</keyword>
<evidence type="ECO:0000313" key="3">
    <source>
        <dbReference type="Proteomes" id="UP000199671"/>
    </source>
</evidence>
<dbReference type="Pfam" id="PF13649">
    <property type="entry name" value="Methyltransf_25"/>
    <property type="match status" value="1"/>
</dbReference>
<reference evidence="2 3" key="1">
    <citation type="submission" date="2016-10" db="EMBL/GenBank/DDBJ databases">
        <authorList>
            <person name="de Groot N.N."/>
        </authorList>
    </citation>
    <scope>NUCLEOTIDE SEQUENCE [LARGE SCALE GENOMIC DNA]</scope>
    <source>
        <strain evidence="2 3">KPR-7B</strain>
    </source>
</reference>
<dbReference type="InterPro" id="IPR041698">
    <property type="entry name" value="Methyltransf_25"/>
</dbReference>
<dbReference type="Proteomes" id="UP000199671">
    <property type="component" value="Unassembled WGS sequence"/>
</dbReference>
<gene>
    <name evidence="2" type="ORF">SAMN04487766_11523</name>
</gene>
<dbReference type="EMBL" id="FNHU01000015">
    <property type="protein sequence ID" value="SDN14602.1"/>
    <property type="molecule type" value="Genomic_DNA"/>
</dbReference>